<sequence length="193" mass="21615">MVKQFIRALGVDDTSFQLRADAYTSIVGAVYRGRGILEDVLTSIIEVDGLDSTEKIVEMIKGSKHLNQLRAIFLSGITFGGFNTVNIKELYQVLKIPVIVILEKKPDYERIKVAASRTKNYDRIITYIKEAGEVTPVQTSKGRIYIQLSGSNINNALKLISLFQVNSKIPEPLRVAQLIAKIFKRENTLIKSS</sequence>
<comment type="similarity">
    <text evidence="1">Belongs to the UPF0215 family.</text>
</comment>
<dbReference type="EMBL" id="CP091871">
    <property type="protein sequence ID" value="WEU39643.1"/>
    <property type="molecule type" value="Genomic_DNA"/>
</dbReference>
<evidence type="ECO:0000313" key="2">
    <source>
        <dbReference type="EMBL" id="WEU39643.1"/>
    </source>
</evidence>
<reference evidence="2" key="1">
    <citation type="journal article" date="2017" name="Nature">
        <title>Asgard archaea illuminate the origin of eukaryotic cellular complexity.</title>
        <authorList>
            <person name="Zaremba-Niedzwiedzka K."/>
            <person name="Caceres E.F."/>
            <person name="Saw J.H."/>
            <person name="Backstrom D."/>
            <person name="Juzokaite L."/>
            <person name="Vancaester E."/>
            <person name="Seitz K.W."/>
            <person name="Anantharaman K."/>
            <person name="Starnawski P."/>
            <person name="Kjeldsen K.U."/>
            <person name="Scott M.B."/>
            <person name="Nunoura T."/>
            <person name="Banfield J.F."/>
            <person name="Schramm A."/>
            <person name="Baker B.J."/>
            <person name="Spang A."/>
            <person name="Ettema T.J.G."/>
        </authorList>
    </citation>
    <scope>NUCLEOTIDE SEQUENCE</scope>
    <source>
        <strain evidence="2">LCB_4</strain>
    </source>
</reference>
<dbReference type="InterPro" id="IPR002802">
    <property type="entry name" value="Endo_dU"/>
</dbReference>
<dbReference type="HAMAP" id="MF_00582">
    <property type="entry name" value="UPF0215"/>
    <property type="match status" value="1"/>
</dbReference>
<reference evidence="2" key="2">
    <citation type="journal article" date="2022" name="Nat. Microbiol.">
        <title>A closed Candidatus Odinarchaeum chromosome exposes Asgard archaeal viruses.</title>
        <authorList>
            <person name="Tamarit D."/>
            <person name="Caceres E.F."/>
            <person name="Krupovic M."/>
            <person name="Nijland R."/>
            <person name="Eme L."/>
            <person name="Robinson N.P."/>
            <person name="Ettema T.J.G."/>
        </authorList>
    </citation>
    <scope>NUCLEOTIDE SEQUENCE</scope>
    <source>
        <strain evidence="2">LCB_4</strain>
    </source>
</reference>
<dbReference type="KEGG" id="oyw:OdinLCB4_003930"/>
<dbReference type="PANTHER" id="PTHR39518:SF2">
    <property type="entry name" value="UPF0215 PROTEIN MJ1150"/>
    <property type="match status" value="1"/>
</dbReference>
<evidence type="ECO:0000313" key="3">
    <source>
        <dbReference type="Proteomes" id="UP000186851"/>
    </source>
</evidence>
<proteinExistence type="inferred from homology"/>
<dbReference type="Pfam" id="PF01949">
    <property type="entry name" value="Endo_dU"/>
    <property type="match status" value="1"/>
</dbReference>
<evidence type="ECO:0000256" key="1">
    <source>
        <dbReference type="HAMAP-Rule" id="MF_00582"/>
    </source>
</evidence>
<dbReference type="PANTHER" id="PTHR39518">
    <property type="entry name" value="UPF0215 PROTEIN MJ1150"/>
    <property type="match status" value="1"/>
</dbReference>
<accession>A0AAF0D0Q3</accession>
<protein>
    <recommendedName>
        <fullName evidence="1">UPF0215 protein OdinLCB4_003930</fullName>
    </recommendedName>
</protein>
<dbReference type="PIRSF" id="PIRSF006380">
    <property type="entry name" value="UCP006380"/>
    <property type="match status" value="1"/>
</dbReference>
<gene>
    <name evidence="2" type="ORF">OdinLCB4_003930</name>
</gene>
<dbReference type="Proteomes" id="UP000186851">
    <property type="component" value="Chromosome"/>
</dbReference>
<dbReference type="Gene3D" id="3.30.2170.10">
    <property type="entry name" value="archaeoglobus fulgidus dsm 4304 superfamily"/>
    <property type="match status" value="1"/>
</dbReference>
<dbReference type="AlphaFoldDB" id="A0AAF0D0Q3"/>
<organism evidence="2 3">
    <name type="scientific">Odinarchaeota yellowstonii (strain LCB_4)</name>
    <dbReference type="NCBI Taxonomy" id="1841599"/>
    <lineage>
        <taxon>Archaea</taxon>
        <taxon>Promethearchaeati</taxon>
        <taxon>Candidatus Odinarchaeota</taxon>
        <taxon>Candidatus Odinarchaeia</taxon>
        <taxon>Candidatus Odinarchaeales</taxon>
        <taxon>Candidatus Odinarchaeaceae</taxon>
        <taxon>Candidatus Odinarchaeum</taxon>
    </lineage>
</organism>
<name>A0AAF0D0Q3_ODILC</name>